<dbReference type="Gene3D" id="1.20.120.350">
    <property type="entry name" value="Voltage-gated potassium channels. Chain C"/>
    <property type="match status" value="2"/>
</dbReference>
<protein>
    <submittedName>
        <fullName evidence="16">Calcium channel protein</fullName>
    </submittedName>
</protein>
<dbReference type="InterPro" id="IPR050599">
    <property type="entry name" value="VDCC_alpha-1_subunit"/>
</dbReference>
<feature type="transmembrane region" description="Helical" evidence="14">
    <location>
        <begin position="386"/>
        <end position="406"/>
    </location>
</feature>
<feature type="region of interest" description="Disordered" evidence="13">
    <location>
        <begin position="1"/>
        <end position="27"/>
    </location>
</feature>
<comment type="subcellular location">
    <subcellularLocation>
        <location evidence="1">Membrane</location>
        <topology evidence="1">Multi-pass membrane protein</topology>
    </subcellularLocation>
</comment>
<keyword evidence="11" id="KW-0325">Glycoprotein</keyword>
<dbReference type="Proteomes" id="UP001479436">
    <property type="component" value="Unassembled WGS sequence"/>
</dbReference>
<keyword evidence="5 14" id="KW-0812">Transmembrane</keyword>
<feature type="transmembrane region" description="Helical" evidence="14">
    <location>
        <begin position="731"/>
        <end position="752"/>
    </location>
</feature>
<feature type="domain" description="Ion transport" evidence="15">
    <location>
        <begin position="345"/>
        <end position="687"/>
    </location>
</feature>
<evidence type="ECO:0000256" key="9">
    <source>
        <dbReference type="ARBA" id="ARBA00023065"/>
    </source>
</evidence>
<accession>A0ABR2WV21</accession>
<keyword evidence="12" id="KW-0407">Ion channel</keyword>
<dbReference type="Gene3D" id="1.10.287.70">
    <property type="match status" value="2"/>
</dbReference>
<feature type="compositionally biased region" description="Polar residues" evidence="13">
    <location>
        <begin position="1"/>
        <end position="13"/>
    </location>
</feature>
<feature type="region of interest" description="Disordered" evidence="13">
    <location>
        <begin position="136"/>
        <end position="237"/>
    </location>
</feature>
<feature type="transmembrane region" description="Helical" evidence="14">
    <location>
        <begin position="853"/>
        <end position="873"/>
    </location>
</feature>
<keyword evidence="9" id="KW-0406">Ion transport</keyword>
<evidence type="ECO:0000256" key="5">
    <source>
        <dbReference type="ARBA" id="ARBA00022692"/>
    </source>
</evidence>
<keyword evidence="6" id="KW-0106">Calcium</keyword>
<feature type="transmembrane region" description="Helical" evidence="14">
    <location>
        <begin position="772"/>
        <end position="791"/>
    </location>
</feature>
<evidence type="ECO:0000313" key="17">
    <source>
        <dbReference type="Proteomes" id="UP001479436"/>
    </source>
</evidence>
<organism evidence="16 17">
    <name type="scientific">Basidiobolus ranarum</name>
    <dbReference type="NCBI Taxonomy" id="34480"/>
    <lineage>
        <taxon>Eukaryota</taxon>
        <taxon>Fungi</taxon>
        <taxon>Fungi incertae sedis</taxon>
        <taxon>Zoopagomycota</taxon>
        <taxon>Entomophthoromycotina</taxon>
        <taxon>Basidiobolomycetes</taxon>
        <taxon>Basidiobolales</taxon>
        <taxon>Basidiobolaceae</taxon>
        <taxon>Basidiobolus</taxon>
    </lineage>
</organism>
<feature type="compositionally biased region" description="Polar residues" evidence="13">
    <location>
        <begin position="251"/>
        <end position="267"/>
    </location>
</feature>
<proteinExistence type="predicted"/>
<comment type="caution">
    <text evidence="16">The sequence shown here is derived from an EMBL/GenBank/DDBJ whole genome shotgun (WGS) entry which is preliminary data.</text>
</comment>
<dbReference type="InterPro" id="IPR027359">
    <property type="entry name" value="Volt_channel_dom_sf"/>
</dbReference>
<evidence type="ECO:0000256" key="8">
    <source>
        <dbReference type="ARBA" id="ARBA00022989"/>
    </source>
</evidence>
<feature type="compositionally biased region" description="Low complexity" evidence="13">
    <location>
        <begin position="268"/>
        <end position="280"/>
    </location>
</feature>
<reference evidence="16 17" key="1">
    <citation type="submission" date="2023-04" db="EMBL/GenBank/DDBJ databases">
        <title>Genome of Basidiobolus ranarum AG-B5.</title>
        <authorList>
            <person name="Stajich J.E."/>
            <person name="Carter-House D."/>
            <person name="Gryganskyi A."/>
        </authorList>
    </citation>
    <scope>NUCLEOTIDE SEQUENCE [LARGE SCALE GENOMIC DNA]</scope>
    <source>
        <strain evidence="16 17">AG-B5</strain>
    </source>
</reference>
<dbReference type="InterPro" id="IPR005821">
    <property type="entry name" value="Ion_trans_dom"/>
</dbReference>
<feature type="transmembrane region" description="Helical" evidence="14">
    <location>
        <begin position="524"/>
        <end position="546"/>
    </location>
</feature>
<keyword evidence="3" id="KW-0109">Calcium transport</keyword>
<keyword evidence="7" id="KW-0851">Voltage-gated channel</keyword>
<dbReference type="PANTHER" id="PTHR45628">
    <property type="entry name" value="VOLTAGE-DEPENDENT CALCIUM CHANNEL TYPE A SUBUNIT ALPHA-1"/>
    <property type="match status" value="1"/>
</dbReference>
<evidence type="ECO:0000256" key="7">
    <source>
        <dbReference type="ARBA" id="ARBA00022882"/>
    </source>
</evidence>
<evidence type="ECO:0000259" key="15">
    <source>
        <dbReference type="Pfam" id="PF00520"/>
    </source>
</evidence>
<feature type="transmembrane region" description="Helical" evidence="14">
    <location>
        <begin position="655"/>
        <end position="682"/>
    </location>
</feature>
<evidence type="ECO:0000256" key="1">
    <source>
        <dbReference type="ARBA" id="ARBA00004141"/>
    </source>
</evidence>
<gene>
    <name evidence="16" type="primary">CCH1_3</name>
    <name evidence="16" type="ORF">K7432_006342</name>
</gene>
<feature type="transmembrane region" description="Helical" evidence="14">
    <location>
        <begin position="343"/>
        <end position="366"/>
    </location>
</feature>
<keyword evidence="17" id="KW-1185">Reference proteome</keyword>
<dbReference type="PANTHER" id="PTHR45628:SF7">
    <property type="entry name" value="VOLTAGE-DEPENDENT CALCIUM CHANNEL TYPE A SUBUNIT ALPHA-1"/>
    <property type="match status" value="1"/>
</dbReference>
<evidence type="ECO:0000256" key="4">
    <source>
        <dbReference type="ARBA" id="ARBA00022673"/>
    </source>
</evidence>
<keyword evidence="8 14" id="KW-1133">Transmembrane helix</keyword>
<dbReference type="Pfam" id="PF00520">
    <property type="entry name" value="Ion_trans"/>
    <property type="match status" value="2"/>
</dbReference>
<evidence type="ECO:0000256" key="11">
    <source>
        <dbReference type="ARBA" id="ARBA00023180"/>
    </source>
</evidence>
<feature type="region of interest" description="Disordered" evidence="13">
    <location>
        <begin position="251"/>
        <end position="280"/>
    </location>
</feature>
<feature type="transmembrane region" description="Helical" evidence="14">
    <location>
        <begin position="616"/>
        <end position="635"/>
    </location>
</feature>
<sequence>MPSGLNPPSNLSVFNERRNSIQNPPTQNELNISIEENGTSTHITPTADSGVHRSASDSPEILLASTSNNPTISLTNAENTYTDNTVVNNSNIASITGRNNSSSQIHRLRVTRQPLSSLVIPTTYVNQHAVPEFEETEPISKYSDTLERKSSLNSPSSVFLDPFIPQRSNSIDSRESISSWRGHSSTQRSASTSSSQKHYSSVWDYTPTETPNKPIVLNSGVGMGNPSPENRRQRTARQSLAKLVISASSRVVGSHSAENSDSQASDGSNPNSPISPLSSELITQPSESPRVLQAKELPVQSPSSFTPSNPVHLNAERCIRLEGKSLYIFGPTSRLRQVLSRVLIYRWTEPFVCFLILLNWIILAWSSREESNRFVFGDNWEDYAQLVVYSLFTLEAAARIIVYGFIIDPKPPQKDFSSKSSSIVIRPEKADDSLLFGKDGERFTQKLPEKVTNPQTSIPRAFLRHSYNRLDLIVVVSFWIDFILTLHGDGKFTLFKGLCALRPIRLLMMTGGLSVIQNSLKMSFPILVTVAMFICYFFVLFGIIGVHAFKGSLSRRCILIDENGTEFPALPERTCGGWYNGTIAMAVANGPNDLSKGYICPNGQICMNKENPEHGLVNFDNIFYATLNVFVVIATEGWTDIMYYAMDSEYGMITAIYFCALIFIITFFIIQLFIASIVDTFAKIRANNKNRSAFTLNKATRILKDTAEGWAFEDDKQFPHKNALWVIIHRFVYNQVFPYCGALAVTVDLIAMSLRNEDSSSDQIMALDHIELIFTILFAVEIVLRLVAAVSFRQFWRQVNNRVDLFLAIATCIVITPYIRSSEIYRYLTVFQVMRSYRVVLCVPRVNQLVRKVFGSAMGIWNLLLYTALFILFSASVAEQLFSGTFNFPDEQDDPYLSFDTIGEGFIALFQILTGEDWTELRLS</sequence>
<evidence type="ECO:0000256" key="13">
    <source>
        <dbReference type="SAM" id="MobiDB-lite"/>
    </source>
</evidence>
<evidence type="ECO:0000256" key="14">
    <source>
        <dbReference type="SAM" id="Phobius"/>
    </source>
</evidence>
<name>A0ABR2WV21_9FUNG</name>
<dbReference type="EMBL" id="JASJQH010000276">
    <property type="protein sequence ID" value="KAK9765379.1"/>
    <property type="molecule type" value="Genomic_DNA"/>
</dbReference>
<feature type="domain" description="Ion transport" evidence="15">
    <location>
        <begin position="735"/>
        <end position="921"/>
    </location>
</feature>
<feature type="compositionally biased region" description="Low complexity" evidence="13">
    <location>
        <begin position="167"/>
        <end position="196"/>
    </location>
</feature>
<evidence type="ECO:0000256" key="10">
    <source>
        <dbReference type="ARBA" id="ARBA00023136"/>
    </source>
</evidence>
<evidence type="ECO:0000256" key="3">
    <source>
        <dbReference type="ARBA" id="ARBA00022568"/>
    </source>
</evidence>
<evidence type="ECO:0000256" key="12">
    <source>
        <dbReference type="ARBA" id="ARBA00023303"/>
    </source>
</evidence>
<keyword evidence="10 14" id="KW-0472">Membrane</keyword>
<evidence type="ECO:0000313" key="16">
    <source>
        <dbReference type="EMBL" id="KAK9765379.1"/>
    </source>
</evidence>
<dbReference type="SUPFAM" id="SSF81324">
    <property type="entry name" value="Voltage-gated potassium channels"/>
    <property type="match status" value="2"/>
</dbReference>
<keyword evidence="4" id="KW-0107">Calcium channel</keyword>
<keyword evidence="2" id="KW-0813">Transport</keyword>
<evidence type="ECO:0000256" key="6">
    <source>
        <dbReference type="ARBA" id="ARBA00022837"/>
    </source>
</evidence>
<evidence type="ECO:0000256" key="2">
    <source>
        <dbReference type="ARBA" id="ARBA00022448"/>
    </source>
</evidence>